<dbReference type="Proteomes" id="UP001597264">
    <property type="component" value="Unassembled WGS sequence"/>
</dbReference>
<dbReference type="InterPro" id="IPR036866">
    <property type="entry name" value="RibonucZ/Hydroxyglut_hydro"/>
</dbReference>
<dbReference type="PROSITE" id="PS00743">
    <property type="entry name" value="BETA_LACTAMASE_B_1"/>
    <property type="match status" value="1"/>
</dbReference>
<evidence type="ECO:0000256" key="2">
    <source>
        <dbReference type="ARBA" id="ARBA00001947"/>
    </source>
</evidence>
<evidence type="ECO:0000256" key="13">
    <source>
        <dbReference type="SAM" id="SignalP"/>
    </source>
</evidence>
<protein>
    <recommendedName>
        <fullName evidence="5">beta-lactamase</fullName>
        <ecNumber evidence="5">3.5.2.6</ecNumber>
    </recommendedName>
</protein>
<keyword evidence="11" id="KW-0046">Antibiotic resistance</keyword>
<proteinExistence type="inferred from homology"/>
<feature type="signal peptide" evidence="13">
    <location>
        <begin position="1"/>
        <end position="24"/>
    </location>
</feature>
<dbReference type="PANTHER" id="PTHR42951">
    <property type="entry name" value="METALLO-BETA-LACTAMASE DOMAIN-CONTAINING"/>
    <property type="match status" value="1"/>
</dbReference>
<sequence length="299" mass="32886">MRRLKHRVGLLPLLVSVFFLSAVSAETALPQLQAYEVPADWRTPVKPLQIADQTWQIGSKSLTALLVKTGNGAVLIDGGMPQMAEHLLSNMQALDVAPEDLKWILHSHGHADHAGPLAAIKNASAARIASNAESSRLLARGGAGDLHFDDGLLFPSVSVDRYLQDGEQIVLGEVTFTVHFIPGHTPGSMAWTWRDSLNGQEIDIAYVDSLTAPGYQLIGNVRYPNIVADFHRSFDRISALPCDLLLTPHPHASGWTYGDKALRKKSVSCSKYAENAQRVLQEQLNKQEQQIREINDNFD</sequence>
<evidence type="ECO:0000256" key="7">
    <source>
        <dbReference type="ARBA" id="ARBA00022729"/>
    </source>
</evidence>
<keyword evidence="7 13" id="KW-0732">Signal</keyword>
<evidence type="ECO:0000256" key="12">
    <source>
        <dbReference type="SAM" id="Coils"/>
    </source>
</evidence>
<feature type="domain" description="Metallo-beta-lactamase" evidence="14">
    <location>
        <begin position="61"/>
        <end position="249"/>
    </location>
</feature>
<dbReference type="PANTHER" id="PTHR42951:SF17">
    <property type="entry name" value="METALLO-BETA-LACTAMASE DOMAIN-CONTAINING PROTEIN"/>
    <property type="match status" value="1"/>
</dbReference>
<comment type="similarity">
    <text evidence="4">Belongs to the metallo-beta-lactamase superfamily. Class-B beta-lactamase family.</text>
</comment>
<keyword evidence="12" id="KW-0175">Coiled coil</keyword>
<evidence type="ECO:0000256" key="1">
    <source>
        <dbReference type="ARBA" id="ARBA00001526"/>
    </source>
</evidence>
<keyword evidence="16" id="KW-1185">Reference proteome</keyword>
<dbReference type="EC" id="3.5.2.6" evidence="5"/>
<feature type="coiled-coil region" evidence="12">
    <location>
        <begin position="270"/>
        <end position="297"/>
    </location>
</feature>
<keyword evidence="10" id="KW-0862">Zinc</keyword>
<evidence type="ECO:0000256" key="3">
    <source>
        <dbReference type="ARBA" id="ARBA00004418"/>
    </source>
</evidence>
<dbReference type="SUPFAM" id="SSF56281">
    <property type="entry name" value="Metallo-hydrolase/oxidoreductase"/>
    <property type="match status" value="1"/>
</dbReference>
<keyword evidence="9 15" id="KW-0378">Hydrolase</keyword>
<gene>
    <name evidence="15" type="primary">bla</name>
    <name evidence="15" type="ORF">ACFQ2X_13660</name>
</gene>
<dbReference type="InterPro" id="IPR001018">
    <property type="entry name" value="Beta-lactamase_class-B_CS"/>
</dbReference>
<comment type="subcellular location">
    <subcellularLocation>
        <location evidence="3">Periplasm</location>
    </subcellularLocation>
</comment>
<evidence type="ECO:0000256" key="8">
    <source>
        <dbReference type="ARBA" id="ARBA00022764"/>
    </source>
</evidence>
<comment type="cofactor">
    <cofactor evidence="2">
        <name>Zn(2+)</name>
        <dbReference type="ChEBI" id="CHEBI:29105"/>
    </cofactor>
</comment>
<dbReference type="InterPro" id="IPR050855">
    <property type="entry name" value="NDM-1-like"/>
</dbReference>
<evidence type="ECO:0000256" key="9">
    <source>
        <dbReference type="ARBA" id="ARBA00022801"/>
    </source>
</evidence>
<dbReference type="NCBIfam" id="NF033105">
    <property type="entry name" value="bla_subclass_B3"/>
    <property type="match status" value="1"/>
</dbReference>
<evidence type="ECO:0000259" key="14">
    <source>
        <dbReference type="SMART" id="SM00849"/>
    </source>
</evidence>
<dbReference type="EMBL" id="JBHTLR010000018">
    <property type="protein sequence ID" value="MFD1217655.1"/>
    <property type="molecule type" value="Genomic_DNA"/>
</dbReference>
<dbReference type="Pfam" id="PF00753">
    <property type="entry name" value="Lactamase_B"/>
    <property type="match status" value="1"/>
</dbReference>
<evidence type="ECO:0000256" key="4">
    <source>
        <dbReference type="ARBA" id="ARBA00005250"/>
    </source>
</evidence>
<dbReference type="GO" id="GO:0008800">
    <property type="term" value="F:beta-lactamase activity"/>
    <property type="evidence" value="ECO:0007669"/>
    <property type="project" value="UniProtKB-EC"/>
</dbReference>
<keyword evidence="6" id="KW-0479">Metal-binding</keyword>
<dbReference type="Gene3D" id="3.60.15.10">
    <property type="entry name" value="Ribonuclease Z/Hydroxyacylglutathione hydrolase-like"/>
    <property type="match status" value="1"/>
</dbReference>
<organism evidence="15 16">
    <name type="scientific">Microbulbifer celer</name>
    <dbReference type="NCBI Taxonomy" id="435905"/>
    <lineage>
        <taxon>Bacteria</taxon>
        <taxon>Pseudomonadati</taxon>
        <taxon>Pseudomonadota</taxon>
        <taxon>Gammaproteobacteria</taxon>
        <taxon>Cellvibrionales</taxon>
        <taxon>Microbulbiferaceae</taxon>
        <taxon>Microbulbifer</taxon>
    </lineage>
</organism>
<dbReference type="NCBIfam" id="NF012229">
    <property type="entry name" value="bla_class_B_core"/>
    <property type="match status" value="1"/>
</dbReference>
<evidence type="ECO:0000256" key="5">
    <source>
        <dbReference type="ARBA" id="ARBA00012865"/>
    </source>
</evidence>
<accession>A0ABW3UAS7</accession>
<dbReference type="RefSeq" id="WP_230436689.1">
    <property type="nucleotide sequence ID" value="NZ_CP087715.1"/>
</dbReference>
<evidence type="ECO:0000313" key="16">
    <source>
        <dbReference type="Proteomes" id="UP001597264"/>
    </source>
</evidence>
<comment type="catalytic activity">
    <reaction evidence="1">
        <text>a beta-lactam + H2O = a substituted beta-amino acid</text>
        <dbReference type="Rhea" id="RHEA:20401"/>
        <dbReference type="ChEBI" id="CHEBI:15377"/>
        <dbReference type="ChEBI" id="CHEBI:35627"/>
        <dbReference type="ChEBI" id="CHEBI:140347"/>
        <dbReference type="EC" id="3.5.2.6"/>
    </reaction>
</comment>
<comment type="caution">
    <text evidence="15">The sequence shown here is derived from an EMBL/GenBank/DDBJ whole genome shotgun (WGS) entry which is preliminary data.</text>
</comment>
<evidence type="ECO:0000313" key="15">
    <source>
        <dbReference type="EMBL" id="MFD1217655.1"/>
    </source>
</evidence>
<feature type="chain" id="PRO_5046990890" description="beta-lactamase" evidence="13">
    <location>
        <begin position="25"/>
        <end position="299"/>
    </location>
</feature>
<evidence type="ECO:0000256" key="10">
    <source>
        <dbReference type="ARBA" id="ARBA00022833"/>
    </source>
</evidence>
<dbReference type="InterPro" id="IPR001279">
    <property type="entry name" value="Metallo-B-lactamas"/>
</dbReference>
<keyword evidence="8" id="KW-0574">Periplasm</keyword>
<evidence type="ECO:0000256" key="11">
    <source>
        <dbReference type="ARBA" id="ARBA00023251"/>
    </source>
</evidence>
<name>A0ABW3UAS7_9GAMM</name>
<evidence type="ECO:0000256" key="6">
    <source>
        <dbReference type="ARBA" id="ARBA00022723"/>
    </source>
</evidence>
<reference evidence="16" key="1">
    <citation type="journal article" date="2019" name="Int. J. Syst. Evol. Microbiol.">
        <title>The Global Catalogue of Microorganisms (GCM) 10K type strain sequencing project: providing services to taxonomists for standard genome sequencing and annotation.</title>
        <authorList>
            <consortium name="The Broad Institute Genomics Platform"/>
            <consortium name="The Broad Institute Genome Sequencing Center for Infectious Disease"/>
            <person name="Wu L."/>
            <person name="Ma J."/>
        </authorList>
    </citation>
    <scope>NUCLEOTIDE SEQUENCE [LARGE SCALE GENOMIC DNA]</scope>
    <source>
        <strain evidence="16">CCUG 54356</strain>
    </source>
</reference>
<dbReference type="SMART" id="SM00849">
    <property type="entry name" value="Lactamase_B"/>
    <property type="match status" value="1"/>
</dbReference>